<evidence type="ECO:0000313" key="2">
    <source>
        <dbReference type="EMBL" id="CAL1536359.1"/>
    </source>
</evidence>
<feature type="compositionally biased region" description="Polar residues" evidence="1">
    <location>
        <begin position="370"/>
        <end position="382"/>
    </location>
</feature>
<dbReference type="Gene3D" id="2.130.10.10">
    <property type="entry name" value="YVTN repeat-like/Quinoprotein amine dehydrogenase"/>
    <property type="match status" value="2"/>
</dbReference>
<organism evidence="2 3">
    <name type="scientific">Lymnaea stagnalis</name>
    <name type="common">Great pond snail</name>
    <name type="synonym">Helix stagnalis</name>
    <dbReference type="NCBI Taxonomy" id="6523"/>
    <lineage>
        <taxon>Eukaryota</taxon>
        <taxon>Metazoa</taxon>
        <taxon>Spiralia</taxon>
        <taxon>Lophotrochozoa</taxon>
        <taxon>Mollusca</taxon>
        <taxon>Gastropoda</taxon>
        <taxon>Heterobranchia</taxon>
        <taxon>Euthyneura</taxon>
        <taxon>Panpulmonata</taxon>
        <taxon>Hygrophila</taxon>
        <taxon>Lymnaeoidea</taxon>
        <taxon>Lymnaeidae</taxon>
        <taxon>Lymnaea</taxon>
    </lineage>
</organism>
<dbReference type="InterPro" id="IPR001680">
    <property type="entry name" value="WD40_rpt"/>
</dbReference>
<dbReference type="SMART" id="SM00320">
    <property type="entry name" value="WD40"/>
    <property type="match status" value="3"/>
</dbReference>
<dbReference type="Proteomes" id="UP001497497">
    <property type="component" value="Unassembled WGS sequence"/>
</dbReference>
<dbReference type="GO" id="GO:0005730">
    <property type="term" value="C:nucleolus"/>
    <property type="evidence" value="ECO:0007669"/>
    <property type="project" value="InterPro"/>
</dbReference>
<dbReference type="GO" id="GO:0042273">
    <property type="term" value="P:ribosomal large subunit biogenesis"/>
    <property type="evidence" value="ECO:0007669"/>
    <property type="project" value="InterPro"/>
</dbReference>
<dbReference type="InterPro" id="IPR037379">
    <property type="entry name" value="WDR74/Nsa1"/>
</dbReference>
<comment type="caution">
    <text evidence="2">The sequence shown here is derived from an EMBL/GenBank/DDBJ whole genome shotgun (WGS) entry which is preliminary data.</text>
</comment>
<reference evidence="2 3" key="1">
    <citation type="submission" date="2024-04" db="EMBL/GenBank/DDBJ databases">
        <authorList>
            <consortium name="Genoscope - CEA"/>
            <person name="William W."/>
        </authorList>
    </citation>
    <scope>NUCLEOTIDE SEQUENCE [LARGE SCALE GENOMIC DNA]</scope>
</reference>
<name>A0AAV2HSB3_LYMST</name>
<evidence type="ECO:0000313" key="3">
    <source>
        <dbReference type="Proteomes" id="UP001497497"/>
    </source>
</evidence>
<dbReference type="InterPro" id="IPR036322">
    <property type="entry name" value="WD40_repeat_dom_sf"/>
</dbReference>
<accession>A0AAV2HSB3</accession>
<protein>
    <recommendedName>
        <fullName evidence="4">WD repeat-containing protein 74</fullName>
    </recommendedName>
</protein>
<evidence type="ECO:0008006" key="4">
    <source>
        <dbReference type="Google" id="ProtNLM"/>
    </source>
</evidence>
<dbReference type="PANTHER" id="PTHR16038">
    <property type="entry name" value="NOP SEVEN ASSOCIATED PROTEIN 1"/>
    <property type="match status" value="1"/>
</dbReference>
<dbReference type="SUPFAM" id="SSF50978">
    <property type="entry name" value="WD40 repeat-like"/>
    <property type="match status" value="1"/>
</dbReference>
<feature type="region of interest" description="Disordered" evidence="1">
    <location>
        <begin position="369"/>
        <end position="426"/>
    </location>
</feature>
<proteinExistence type="predicted"/>
<dbReference type="PANTHER" id="PTHR16038:SF4">
    <property type="entry name" value="WD REPEAT-CONTAINING PROTEIN 74"/>
    <property type="match status" value="1"/>
</dbReference>
<dbReference type="EMBL" id="CAXITT010000227">
    <property type="protein sequence ID" value="CAL1536359.1"/>
    <property type="molecule type" value="Genomic_DNA"/>
</dbReference>
<dbReference type="GO" id="GO:0030687">
    <property type="term" value="C:preribosome, large subunit precursor"/>
    <property type="evidence" value="ECO:0007669"/>
    <property type="project" value="TreeGrafter"/>
</dbReference>
<evidence type="ECO:0000256" key="1">
    <source>
        <dbReference type="SAM" id="MobiDB-lite"/>
    </source>
</evidence>
<sequence>MATPMPSIALKMNAPTNLSSEQPYAVFAGTNTGFLKGCSFSNKSPVNINSVEVPVKGNEIVDICWWDNEKESFILAGHKDGRVLNYSLDDGTVINVSTKLTEDKSFLRSIRSYGNSLVVTAFSNGKVDCNNYALSKSSQSGNMVMDQRATAVALNAGQDLFCMDHNISLGSQIATGGKENPLKIWDITSPEQPIFTAKNMPNDWLNLRVPIWVMTAEFVPHTSKIVSGTGYSQIRLYDPSAQRRPVIEVQLKGCKDPITALALRPSFENQLVVGTTTGTLALVDLRKKDIIQHFKGPSGGVTDIKFHNSCPLFAACGIDRYVRFYDVNLNKKQLHSIYMQSQVNCLLFSSKSLLDENVVGPQWYPKSKTADLTSENSSNLSDQSEKQNTEDDNDESVWNTFKVIQTKKRKKQPKSSSTGKSKIKKV</sequence>
<dbReference type="AlphaFoldDB" id="A0AAV2HSB3"/>
<dbReference type="Pfam" id="PF00400">
    <property type="entry name" value="WD40"/>
    <property type="match status" value="1"/>
</dbReference>
<keyword evidence="3" id="KW-1185">Reference proteome</keyword>
<gene>
    <name evidence="2" type="ORF">GSLYS_00010272001</name>
</gene>
<dbReference type="InterPro" id="IPR015943">
    <property type="entry name" value="WD40/YVTN_repeat-like_dom_sf"/>
</dbReference>